<organism evidence="2 3">
    <name type="scientific">Panagrellus redivivus</name>
    <name type="common">Microworm</name>
    <dbReference type="NCBI Taxonomy" id="6233"/>
    <lineage>
        <taxon>Eukaryota</taxon>
        <taxon>Metazoa</taxon>
        <taxon>Ecdysozoa</taxon>
        <taxon>Nematoda</taxon>
        <taxon>Chromadorea</taxon>
        <taxon>Rhabditida</taxon>
        <taxon>Tylenchina</taxon>
        <taxon>Panagrolaimomorpha</taxon>
        <taxon>Panagrolaimoidea</taxon>
        <taxon>Panagrolaimidae</taxon>
        <taxon>Panagrellus</taxon>
    </lineage>
</organism>
<keyword evidence="2" id="KW-1185">Reference proteome</keyword>
<name>A0A7E4UNL9_PANRE</name>
<accession>A0A7E4UNL9</accession>
<reference evidence="3" key="2">
    <citation type="submission" date="2020-10" db="UniProtKB">
        <authorList>
            <consortium name="WormBaseParasite"/>
        </authorList>
    </citation>
    <scope>IDENTIFICATION</scope>
</reference>
<reference evidence="2" key="1">
    <citation type="journal article" date="2013" name="Genetics">
        <title>The draft genome and transcriptome of Panagrellus redivivus are shaped by the harsh demands of a free-living lifestyle.</title>
        <authorList>
            <person name="Srinivasan J."/>
            <person name="Dillman A.R."/>
            <person name="Macchietto M.G."/>
            <person name="Heikkinen L."/>
            <person name="Lakso M."/>
            <person name="Fracchia K.M."/>
            <person name="Antoshechkin I."/>
            <person name="Mortazavi A."/>
            <person name="Wong G."/>
            <person name="Sternberg P.W."/>
        </authorList>
    </citation>
    <scope>NUCLEOTIDE SEQUENCE [LARGE SCALE GENOMIC DNA]</scope>
    <source>
        <strain evidence="2">MT8872</strain>
    </source>
</reference>
<proteinExistence type="predicted"/>
<feature type="compositionally biased region" description="Basic and acidic residues" evidence="1">
    <location>
        <begin position="10"/>
        <end position="35"/>
    </location>
</feature>
<evidence type="ECO:0000256" key="1">
    <source>
        <dbReference type="SAM" id="MobiDB-lite"/>
    </source>
</evidence>
<dbReference type="Proteomes" id="UP000492821">
    <property type="component" value="Unassembled WGS sequence"/>
</dbReference>
<dbReference type="WBParaSite" id="Pan_g10637.t1">
    <property type="protein sequence ID" value="Pan_g10637.t1"/>
    <property type="gene ID" value="Pan_g10637"/>
</dbReference>
<feature type="region of interest" description="Disordered" evidence="1">
    <location>
        <begin position="1"/>
        <end position="81"/>
    </location>
</feature>
<evidence type="ECO:0000313" key="3">
    <source>
        <dbReference type="WBParaSite" id="Pan_g10637.t1"/>
    </source>
</evidence>
<evidence type="ECO:0000313" key="2">
    <source>
        <dbReference type="Proteomes" id="UP000492821"/>
    </source>
</evidence>
<dbReference type="AlphaFoldDB" id="A0A7E4UNL9"/>
<feature type="compositionally biased region" description="Basic residues" evidence="1">
    <location>
        <begin position="63"/>
        <end position="73"/>
    </location>
</feature>
<sequence>MCVPSVCGTLKDEGGDPRRTTSKVIRGEQKPRDSRLASGSAHFLAGGTLTVYPEAKRQQAKSARPKKKARGVKQPKSSAGV</sequence>
<protein>
    <submittedName>
        <fullName evidence="3">Uncharacterized protein</fullName>
    </submittedName>
</protein>